<accession>A0A4P7A4C6</accession>
<name>A0A4P7A4C6_9BACL</name>
<dbReference type="RefSeq" id="WP_017382029.1">
    <property type="nucleotide sequence ID" value="NZ_CP038015.1"/>
</dbReference>
<dbReference type="KEGG" id="panc:E2636_18345"/>
<proteinExistence type="predicted"/>
<dbReference type="GO" id="GO:0010468">
    <property type="term" value="P:regulation of gene expression"/>
    <property type="evidence" value="ECO:0007669"/>
    <property type="project" value="InterPro"/>
</dbReference>
<dbReference type="AlphaFoldDB" id="A0A4P7A4C6"/>
<organism evidence="1 2">
    <name type="scientific">Paenisporosarcina antarctica</name>
    <dbReference type="NCBI Taxonomy" id="417367"/>
    <lineage>
        <taxon>Bacteria</taxon>
        <taxon>Bacillati</taxon>
        <taxon>Bacillota</taxon>
        <taxon>Bacilli</taxon>
        <taxon>Bacillales</taxon>
        <taxon>Caryophanaceae</taxon>
        <taxon>Paenisporosarcina</taxon>
    </lineage>
</organism>
<dbReference type="OrthoDB" id="2084556at2"/>
<evidence type="ECO:0000313" key="1">
    <source>
        <dbReference type="EMBL" id="QBP42976.1"/>
    </source>
</evidence>
<dbReference type="EMBL" id="CP038015">
    <property type="protein sequence ID" value="QBP42976.1"/>
    <property type="molecule type" value="Genomic_DNA"/>
</dbReference>
<dbReference type="Proteomes" id="UP000294292">
    <property type="component" value="Chromosome"/>
</dbReference>
<gene>
    <name evidence="1" type="ORF">E2636_18345</name>
</gene>
<evidence type="ECO:0000313" key="2">
    <source>
        <dbReference type="Proteomes" id="UP000294292"/>
    </source>
</evidence>
<dbReference type="Pfam" id="PF10955">
    <property type="entry name" value="Fin"/>
    <property type="match status" value="1"/>
</dbReference>
<reference evidence="1 2" key="1">
    <citation type="submission" date="2019-03" db="EMBL/GenBank/DDBJ databases">
        <title>Complete genome sequence of Paenisporosarcina antarctica CGMCC 1.6503T.</title>
        <authorList>
            <person name="Rong J.-C."/>
            <person name="Chi N.-Y."/>
            <person name="Zhang Q.-F."/>
        </authorList>
    </citation>
    <scope>NUCLEOTIDE SEQUENCE [LARGE SCALE GENOMIC DNA]</scope>
    <source>
        <strain evidence="1 2">CGMCC 1.6503</strain>
    </source>
</reference>
<sequence>MAIQVKCRHCKAEMGKLAGQSILQHGRVKQLKEEFSEEFFTQDEEGTVTVNSICEHCERSLRENPDYYAMQKWIQ</sequence>
<dbReference type="InterPro" id="IPR020115">
    <property type="entry name" value="Fin"/>
</dbReference>
<protein>
    <submittedName>
        <fullName evidence="1">DUF2757 family protein</fullName>
    </submittedName>
</protein>
<keyword evidence="2" id="KW-1185">Reference proteome</keyword>